<gene>
    <name evidence="1" type="primary">Hb-Egf</name>
</gene>
<sequence>SVVCVGDLRVWSGFGEVWRQQPATLTLLLDPHTSCYPREAIALRKSRTWIRQTWTFSDLWLGGERY</sequence>
<feature type="non-terminal residue" evidence="1">
    <location>
        <position position="1"/>
    </location>
</feature>
<feature type="non-terminal residue" evidence="1">
    <location>
        <position position="66"/>
    </location>
</feature>
<reference evidence="1" key="1">
    <citation type="submission" date="2013-02" db="EMBL/GenBank/DDBJ databases">
        <authorList>
            <person name="Carr I."/>
        </authorList>
    </citation>
    <scope>NUCLEOTIDE SEQUENCE</scope>
    <source>
        <tissue evidence="1">Blood</tissue>
    </source>
</reference>
<accession>N1IPT3</accession>
<organism evidence="1">
    <name type="scientific">Meriones unguiculatus</name>
    <name type="common">Mongolian jird</name>
    <name type="synonym">Gerbillus unguiculatus</name>
    <dbReference type="NCBI Taxonomy" id="10047"/>
    <lineage>
        <taxon>Eukaryota</taxon>
        <taxon>Metazoa</taxon>
        <taxon>Chordata</taxon>
        <taxon>Craniata</taxon>
        <taxon>Vertebrata</taxon>
        <taxon>Euteleostomi</taxon>
        <taxon>Mammalia</taxon>
        <taxon>Eutheria</taxon>
        <taxon>Euarchontoglires</taxon>
        <taxon>Glires</taxon>
        <taxon>Rodentia</taxon>
        <taxon>Myomorpha</taxon>
        <taxon>Muroidea</taxon>
        <taxon>Muridae</taxon>
        <taxon>Gerbillinae</taxon>
        <taxon>Meriones</taxon>
    </lineage>
</organism>
<protein>
    <submittedName>
        <fullName evidence="1">Hb-egf protein</fullName>
    </submittedName>
</protein>
<name>N1IPT3_MERUN</name>
<dbReference type="EMBL" id="HF679118">
    <property type="protein sequence ID" value="CCU55305.1"/>
    <property type="molecule type" value="mRNA"/>
</dbReference>
<proteinExistence type="evidence at transcript level"/>
<dbReference type="AlphaFoldDB" id="N1IPT3"/>
<reference evidence="1" key="2">
    <citation type="submission" date="2013-04" db="EMBL/GenBank/DDBJ databases">
        <title>Effects of EGFR inhibitor on Helicobacter pylori induced gastric pathology and epithelial cellular kinetics in vivo.</title>
        <authorList>
            <person name="Crabtree J.E."/>
            <person name="Jeremy A.H.T."/>
            <person name="Duval C."/>
            <person name="Dixon M.F."/>
            <person name="Danjo K."/>
            <person name="Carr I.M."/>
            <person name="Pritchard D.M."/>
            <person name="Robinson P.A."/>
        </authorList>
    </citation>
    <scope>NUCLEOTIDE SEQUENCE</scope>
    <source>
        <tissue evidence="1">Blood</tissue>
    </source>
</reference>
<evidence type="ECO:0000313" key="1">
    <source>
        <dbReference type="EMBL" id="CCU55305.1"/>
    </source>
</evidence>